<evidence type="ECO:0000313" key="4">
    <source>
        <dbReference type="Proteomes" id="UP001470230"/>
    </source>
</evidence>
<evidence type="ECO:0000256" key="2">
    <source>
        <dbReference type="SAM" id="MobiDB-lite"/>
    </source>
</evidence>
<dbReference type="SMART" id="SM00368">
    <property type="entry name" value="LRR_RI"/>
    <property type="match status" value="9"/>
</dbReference>
<dbReference type="InterPro" id="IPR052394">
    <property type="entry name" value="LRR-containing"/>
</dbReference>
<dbReference type="Pfam" id="PF13516">
    <property type="entry name" value="LRR_6"/>
    <property type="match status" value="4"/>
</dbReference>
<dbReference type="Proteomes" id="UP001470230">
    <property type="component" value="Unassembled WGS sequence"/>
</dbReference>
<organism evidence="3 4">
    <name type="scientific">Tritrichomonas musculus</name>
    <dbReference type="NCBI Taxonomy" id="1915356"/>
    <lineage>
        <taxon>Eukaryota</taxon>
        <taxon>Metamonada</taxon>
        <taxon>Parabasalia</taxon>
        <taxon>Tritrichomonadida</taxon>
        <taxon>Tritrichomonadidae</taxon>
        <taxon>Tritrichomonas</taxon>
    </lineage>
</organism>
<gene>
    <name evidence="3" type="ORF">M9Y10_002819</name>
</gene>
<feature type="compositionally biased region" description="Polar residues" evidence="2">
    <location>
        <begin position="787"/>
        <end position="797"/>
    </location>
</feature>
<accession>A0ABR2LBA1</accession>
<dbReference type="Pfam" id="PF00560">
    <property type="entry name" value="LRR_1"/>
    <property type="match status" value="1"/>
</dbReference>
<keyword evidence="4" id="KW-1185">Reference proteome</keyword>
<keyword evidence="1" id="KW-0175">Coiled coil</keyword>
<feature type="coiled-coil region" evidence="1">
    <location>
        <begin position="540"/>
        <end position="578"/>
    </location>
</feature>
<dbReference type="InterPro" id="IPR032675">
    <property type="entry name" value="LRR_dom_sf"/>
</dbReference>
<comment type="caution">
    <text evidence="3">The sequence shown here is derived from an EMBL/GenBank/DDBJ whole genome shotgun (WGS) entry which is preliminary data.</text>
</comment>
<feature type="compositionally biased region" description="Basic and acidic residues" evidence="2">
    <location>
        <begin position="766"/>
        <end position="779"/>
    </location>
</feature>
<proteinExistence type="predicted"/>
<protein>
    <recommendedName>
        <fullName evidence="5">Leucine Rich Repeat family protein</fullName>
    </recommendedName>
</protein>
<feature type="compositionally biased region" description="Basic and acidic residues" evidence="2">
    <location>
        <begin position="665"/>
        <end position="697"/>
    </location>
</feature>
<evidence type="ECO:0000313" key="3">
    <source>
        <dbReference type="EMBL" id="KAK8900492.1"/>
    </source>
</evidence>
<reference evidence="3 4" key="1">
    <citation type="submission" date="2024-04" db="EMBL/GenBank/DDBJ databases">
        <title>Tritrichomonas musculus Genome.</title>
        <authorList>
            <person name="Alves-Ferreira E."/>
            <person name="Grigg M."/>
            <person name="Lorenzi H."/>
            <person name="Galac M."/>
        </authorList>
    </citation>
    <scope>NUCLEOTIDE SEQUENCE [LARGE SCALE GENOMIC DNA]</scope>
    <source>
        <strain evidence="3 4">EAF2021</strain>
    </source>
</reference>
<dbReference type="InterPro" id="IPR001611">
    <property type="entry name" value="Leu-rich_rpt"/>
</dbReference>
<sequence>MRCFLADNYRRSINRKISQYVVVHKASRPPSEIGPPQPLGPLPPPQKVVNNNITVENVEALYEAKCADLEVPFNEKAKNRFINQFMNGIKIKSLYLSGLSLGPSCIRLLIELIYRHPRYINLDLSLNRIRDKGASFLAQFLAIDPPVICVDLRSNAITSDGSSMIFKALTGNTHITTIDMSAIDGIDRNRVGTQGATAIASVLKKNDILSSLTISMCGVSEEGCGFIGPALASNKSLLYLDLSANRVGTAGIKKLFAEDNSLGILETLNLSHNCIGDQAGPFISRQLAQNDTLRNLDLSSNNLTRAFLTNLFDAFQNGTKITSLSLANNKFGSESPDSFHFLLREYPSITKFNLSSNPLKNETIEQIAEAVRINTSIVHLDLSETLTGDDGAIKLAKALENHPSLTYLNLNENRITDKGGVPIANALLTNNVLMTLLMKNNEMKDDSSAAFQKALLTNKTITEIDLSFNDFSARAHCDLKISIKKHRENINANINEIAMKNIDKLKQNEQQLFQYRAQNIAEYSAVCNAKLERDSKKILLESIKIKRANELAECEKKREELRKEYEEINDKRRIKSNEFNEVKSKTEKSEADAQMLYQTIAQKRQHALSRLSRAEDKKLEATTNNSKVIEDLKIRLTSLKDQLKLALKEAHHAQDQIFAKEEAEKKARALQEEEEKLEREREEEKMREEEEKRKKEAMLIAKLMQKQQPNNQLQQNAVTQSTNQPNNQKNQQKKKGSSKTKNGSKAASKKKKKDGNVSISVPGNPENKKESEEKNKSALDELMSMTPKVNPTIGDSK</sequence>
<feature type="region of interest" description="Disordered" evidence="2">
    <location>
        <begin position="665"/>
        <end position="797"/>
    </location>
</feature>
<name>A0ABR2LBA1_9EUKA</name>
<feature type="compositionally biased region" description="Low complexity" evidence="2">
    <location>
        <begin position="705"/>
        <end position="730"/>
    </location>
</feature>
<dbReference type="SUPFAM" id="SSF52047">
    <property type="entry name" value="RNI-like"/>
    <property type="match status" value="1"/>
</dbReference>
<dbReference type="Gene3D" id="3.80.10.10">
    <property type="entry name" value="Ribonuclease Inhibitor"/>
    <property type="match status" value="3"/>
</dbReference>
<dbReference type="PANTHER" id="PTHR24114">
    <property type="entry name" value="LEUCINE RICH REPEAT FAMILY PROTEIN"/>
    <property type="match status" value="1"/>
</dbReference>
<dbReference type="PANTHER" id="PTHR24114:SF2">
    <property type="entry name" value="F-BOX DOMAIN-CONTAINING PROTEIN-RELATED"/>
    <property type="match status" value="1"/>
</dbReference>
<evidence type="ECO:0008006" key="5">
    <source>
        <dbReference type="Google" id="ProtNLM"/>
    </source>
</evidence>
<dbReference type="EMBL" id="JAPFFF010000001">
    <property type="protein sequence ID" value="KAK8900492.1"/>
    <property type="molecule type" value="Genomic_DNA"/>
</dbReference>
<evidence type="ECO:0000256" key="1">
    <source>
        <dbReference type="SAM" id="Coils"/>
    </source>
</evidence>